<dbReference type="Gene3D" id="4.10.60.10">
    <property type="entry name" value="Zinc finger, CCHC-type"/>
    <property type="match status" value="1"/>
</dbReference>
<feature type="region of interest" description="Disordered" evidence="2">
    <location>
        <begin position="1"/>
        <end position="24"/>
    </location>
</feature>
<gene>
    <name evidence="5" type="primary">LOC104222996</name>
</gene>
<feature type="compositionally biased region" description="Polar residues" evidence="2">
    <location>
        <begin position="279"/>
        <end position="295"/>
    </location>
</feature>
<organism evidence="4 5">
    <name type="scientific">Nicotiana sylvestris</name>
    <name type="common">Wood tobacco</name>
    <name type="synonym">South American tobacco</name>
    <dbReference type="NCBI Taxonomy" id="4096"/>
    <lineage>
        <taxon>Eukaryota</taxon>
        <taxon>Viridiplantae</taxon>
        <taxon>Streptophyta</taxon>
        <taxon>Embryophyta</taxon>
        <taxon>Tracheophyta</taxon>
        <taxon>Spermatophyta</taxon>
        <taxon>Magnoliopsida</taxon>
        <taxon>eudicotyledons</taxon>
        <taxon>Gunneridae</taxon>
        <taxon>Pentapetalae</taxon>
        <taxon>asterids</taxon>
        <taxon>lamiids</taxon>
        <taxon>Solanales</taxon>
        <taxon>Solanaceae</taxon>
        <taxon>Nicotianoideae</taxon>
        <taxon>Nicotianeae</taxon>
        <taxon>Nicotiana</taxon>
    </lineage>
</organism>
<dbReference type="AlphaFoldDB" id="A0A1U7VY02"/>
<dbReference type="OrthoDB" id="1306017at2759"/>
<dbReference type="GO" id="GO:0003676">
    <property type="term" value="F:nucleic acid binding"/>
    <property type="evidence" value="ECO:0007669"/>
    <property type="project" value="InterPro"/>
</dbReference>
<proteinExistence type="predicted"/>
<dbReference type="PANTHER" id="PTHR34482:SF36">
    <property type="entry name" value="RETROTRANSPOSON GAG DOMAIN-CONTAINING PROTEIN"/>
    <property type="match status" value="1"/>
</dbReference>
<dbReference type="PROSITE" id="PS50158">
    <property type="entry name" value="ZF_CCHC"/>
    <property type="match status" value="1"/>
</dbReference>
<keyword evidence="4" id="KW-1185">Reference proteome</keyword>
<dbReference type="GO" id="GO:0008270">
    <property type="term" value="F:zinc ion binding"/>
    <property type="evidence" value="ECO:0007669"/>
    <property type="project" value="UniProtKB-KW"/>
</dbReference>
<keyword evidence="1" id="KW-0862">Zinc</keyword>
<feature type="region of interest" description="Disordered" evidence="2">
    <location>
        <begin position="237"/>
        <end position="299"/>
    </location>
</feature>
<name>A0A1U7VY02_NICSY</name>
<evidence type="ECO:0000313" key="5">
    <source>
        <dbReference type="RefSeq" id="XP_009772652.1"/>
    </source>
</evidence>
<evidence type="ECO:0000313" key="4">
    <source>
        <dbReference type="Proteomes" id="UP000189701"/>
    </source>
</evidence>
<evidence type="ECO:0000256" key="1">
    <source>
        <dbReference type="PROSITE-ProRule" id="PRU00047"/>
    </source>
</evidence>
<keyword evidence="1" id="KW-0863">Zinc-finger</keyword>
<evidence type="ECO:0000256" key="2">
    <source>
        <dbReference type="SAM" id="MobiDB-lite"/>
    </source>
</evidence>
<sequence>MVRTRSSSDVAAPRVGVTRDRGRGRRGVRVVARAPTRVAVEGLPVVLVGGQVPEAPVVTPRLQETLARFPSMFGVMATQPVVPVQPMVRVAASEEEQLRLARFMKYKPPTFSGLASESAQGFLKECHRILRTMGIVETSGVTFTTFQLKGATYQWWGEYELDSPADTVSLTWVQFSKMFLREFVPQSLRDAWHTDIEQLHQGTISVSDYAVRFSYLARHAPALFSIVRERARSRDRSLDRGHVGLGERISKNRSERADKIRRESTRSRGGLVDRRDQLASHSVSGAHGSQNTHTAQFPQPRQQRCFFECGHTGHMVRDCPKLRANVSQQDIQ</sequence>
<dbReference type="InterPro" id="IPR036875">
    <property type="entry name" value="Znf_CCHC_sf"/>
</dbReference>
<dbReference type="InterPro" id="IPR001878">
    <property type="entry name" value="Znf_CCHC"/>
</dbReference>
<feature type="compositionally biased region" description="Basic and acidic residues" evidence="2">
    <location>
        <begin position="248"/>
        <end position="278"/>
    </location>
</feature>
<dbReference type="Proteomes" id="UP000189701">
    <property type="component" value="Unplaced"/>
</dbReference>
<feature type="domain" description="CCHC-type" evidence="3">
    <location>
        <begin position="307"/>
        <end position="321"/>
    </location>
</feature>
<reference evidence="4" key="1">
    <citation type="journal article" date="2013" name="Genome Biol.">
        <title>Reference genomes and transcriptomes of Nicotiana sylvestris and Nicotiana tomentosiformis.</title>
        <authorList>
            <person name="Sierro N."/>
            <person name="Battey J.N."/>
            <person name="Ouadi S."/>
            <person name="Bovet L."/>
            <person name="Goepfert S."/>
            <person name="Bakaher N."/>
            <person name="Peitsch M.C."/>
            <person name="Ivanov N.V."/>
        </authorList>
    </citation>
    <scope>NUCLEOTIDE SEQUENCE [LARGE SCALE GENOMIC DNA]</scope>
</reference>
<dbReference type="PANTHER" id="PTHR34482">
    <property type="entry name" value="DNA DAMAGE-INDUCIBLE PROTEIN 1-LIKE"/>
    <property type="match status" value="1"/>
</dbReference>
<dbReference type="InterPro" id="IPR005162">
    <property type="entry name" value="Retrotrans_gag_dom"/>
</dbReference>
<dbReference type="RefSeq" id="XP_009772652.1">
    <property type="nucleotide sequence ID" value="XM_009774350.1"/>
</dbReference>
<dbReference type="Pfam" id="PF03732">
    <property type="entry name" value="Retrotrans_gag"/>
    <property type="match status" value="1"/>
</dbReference>
<evidence type="ECO:0000259" key="3">
    <source>
        <dbReference type="PROSITE" id="PS50158"/>
    </source>
</evidence>
<reference evidence="5" key="2">
    <citation type="submission" date="2025-08" db="UniProtKB">
        <authorList>
            <consortium name="RefSeq"/>
        </authorList>
    </citation>
    <scope>IDENTIFICATION</scope>
    <source>
        <tissue evidence="5">Leaf</tissue>
    </source>
</reference>
<dbReference type="SUPFAM" id="SSF57756">
    <property type="entry name" value="Retrovirus zinc finger-like domains"/>
    <property type="match status" value="1"/>
</dbReference>
<protein>
    <submittedName>
        <fullName evidence="5">Uncharacterized protein LOC104222996</fullName>
    </submittedName>
</protein>
<accession>A0A1U7VY02</accession>
<keyword evidence="1" id="KW-0479">Metal-binding</keyword>